<gene>
    <name evidence="3" type="ORF">ElyMa_001647300</name>
</gene>
<proteinExistence type="predicted"/>
<organism evidence="3 4">
    <name type="scientific">Elysia marginata</name>
    <dbReference type="NCBI Taxonomy" id="1093978"/>
    <lineage>
        <taxon>Eukaryota</taxon>
        <taxon>Metazoa</taxon>
        <taxon>Spiralia</taxon>
        <taxon>Lophotrochozoa</taxon>
        <taxon>Mollusca</taxon>
        <taxon>Gastropoda</taxon>
        <taxon>Heterobranchia</taxon>
        <taxon>Euthyneura</taxon>
        <taxon>Panpulmonata</taxon>
        <taxon>Sacoglossa</taxon>
        <taxon>Placobranchoidea</taxon>
        <taxon>Plakobranchidae</taxon>
        <taxon>Elysia</taxon>
    </lineage>
</organism>
<dbReference type="EMBL" id="BMAT01003338">
    <property type="protein sequence ID" value="GFS23744.1"/>
    <property type="molecule type" value="Genomic_DNA"/>
</dbReference>
<sequence>MKVSRFNHLENLPHGTMASIDCSRLRVRSSRSLSHSASPRSYVSQRQDHSVKRICNYNSRGVTKSLTLQSRHSSISCRDQIPESCFTRTNQPFFPFHSPVFKCSKDFVSRNNSTIYLQSICSISDRCDAVTYTPHKSTQAFCDTSVLRQRQGQKYNIRPHASIYLVQHNARERNLRSTVRMSESPVGCNQTHQYQPKHRPATLTTKQSRDTPGNLHMKTLKLSAESCYKLTSSANAASESYQHNSFISCIHNPSSSELYPTDHVKQDNYCEIVRTNNLRSTHKADRRRASPSCALHLAVAAFLLCLVRLSGAGKSINRKKMSKKFPNNNRY</sequence>
<evidence type="ECO:0000313" key="3">
    <source>
        <dbReference type="EMBL" id="GFS23744.1"/>
    </source>
</evidence>
<comment type="caution">
    <text evidence="3">The sequence shown here is derived from an EMBL/GenBank/DDBJ whole genome shotgun (WGS) entry which is preliminary data.</text>
</comment>
<dbReference type="Proteomes" id="UP000762676">
    <property type="component" value="Unassembled WGS sequence"/>
</dbReference>
<evidence type="ECO:0000256" key="1">
    <source>
        <dbReference type="SAM" id="MobiDB-lite"/>
    </source>
</evidence>
<accession>A0AAV4JLV3</accession>
<name>A0AAV4JLV3_9GAST</name>
<dbReference type="AlphaFoldDB" id="A0AAV4JLV3"/>
<protein>
    <submittedName>
        <fullName evidence="3">Uncharacterized protein</fullName>
    </submittedName>
</protein>
<evidence type="ECO:0000313" key="4">
    <source>
        <dbReference type="Proteomes" id="UP000762676"/>
    </source>
</evidence>
<evidence type="ECO:0000256" key="2">
    <source>
        <dbReference type="SAM" id="Phobius"/>
    </source>
</evidence>
<feature type="region of interest" description="Disordered" evidence="1">
    <location>
        <begin position="186"/>
        <end position="214"/>
    </location>
</feature>
<keyword evidence="4" id="KW-1185">Reference proteome</keyword>
<feature type="transmembrane region" description="Helical" evidence="2">
    <location>
        <begin position="294"/>
        <end position="311"/>
    </location>
</feature>
<keyword evidence="2" id="KW-1133">Transmembrane helix</keyword>
<keyword evidence="2" id="KW-0472">Membrane</keyword>
<reference evidence="3 4" key="1">
    <citation type="journal article" date="2021" name="Elife">
        <title>Chloroplast acquisition without the gene transfer in kleptoplastic sea slugs, Plakobranchus ocellatus.</title>
        <authorList>
            <person name="Maeda T."/>
            <person name="Takahashi S."/>
            <person name="Yoshida T."/>
            <person name="Shimamura S."/>
            <person name="Takaki Y."/>
            <person name="Nagai Y."/>
            <person name="Toyoda A."/>
            <person name="Suzuki Y."/>
            <person name="Arimoto A."/>
            <person name="Ishii H."/>
            <person name="Satoh N."/>
            <person name="Nishiyama T."/>
            <person name="Hasebe M."/>
            <person name="Maruyama T."/>
            <person name="Minagawa J."/>
            <person name="Obokata J."/>
            <person name="Shigenobu S."/>
        </authorList>
    </citation>
    <scope>NUCLEOTIDE SEQUENCE [LARGE SCALE GENOMIC DNA]</scope>
</reference>
<keyword evidence="2" id="KW-0812">Transmembrane</keyword>